<accession>A0AAE3VAG5</accession>
<comment type="caution">
    <text evidence="1">The sequence shown here is derived from an EMBL/GenBank/DDBJ whole genome shotgun (WGS) entry which is preliminary data.</text>
</comment>
<reference evidence="1" key="1">
    <citation type="submission" date="2023-07" db="EMBL/GenBank/DDBJ databases">
        <title>Genomic Encyclopedia of Type Strains, Phase IV (KMG-IV): sequencing the most valuable type-strain genomes for metagenomic binning, comparative biology and taxonomic classification.</title>
        <authorList>
            <person name="Goeker M."/>
        </authorList>
    </citation>
    <scope>NUCLEOTIDE SEQUENCE</scope>
    <source>
        <strain evidence="1">DSM 19659</strain>
    </source>
</reference>
<proteinExistence type="predicted"/>
<protein>
    <submittedName>
        <fullName evidence="1">Uncharacterized protein</fullName>
    </submittedName>
</protein>
<sequence length="35" mass="3694">MGKIMLGKADIAMMSEKSGLDADEIISGIKKLIGE</sequence>
<dbReference type="AlphaFoldDB" id="A0AAE3VAG5"/>
<keyword evidence="2" id="KW-1185">Reference proteome</keyword>
<evidence type="ECO:0000313" key="2">
    <source>
        <dbReference type="Proteomes" id="UP001241537"/>
    </source>
</evidence>
<dbReference type="EMBL" id="JAUSTO010000007">
    <property type="protein sequence ID" value="MDQ0152674.1"/>
    <property type="molecule type" value="Genomic_DNA"/>
</dbReference>
<name>A0AAE3VAG5_9FIRM</name>
<gene>
    <name evidence="1" type="ORF">J2S20_001368</name>
</gene>
<evidence type="ECO:0000313" key="1">
    <source>
        <dbReference type="EMBL" id="MDQ0152674.1"/>
    </source>
</evidence>
<organism evidence="1 2">
    <name type="scientific">Moryella indoligenes</name>
    <dbReference type="NCBI Taxonomy" id="371674"/>
    <lineage>
        <taxon>Bacteria</taxon>
        <taxon>Bacillati</taxon>
        <taxon>Bacillota</taxon>
        <taxon>Clostridia</taxon>
        <taxon>Lachnospirales</taxon>
        <taxon>Lachnospiraceae</taxon>
        <taxon>Moryella</taxon>
    </lineage>
</organism>
<dbReference type="Proteomes" id="UP001241537">
    <property type="component" value="Unassembled WGS sequence"/>
</dbReference>